<evidence type="ECO:0000256" key="1">
    <source>
        <dbReference type="ARBA" id="ARBA00010945"/>
    </source>
</evidence>
<keyword evidence="4" id="KW-0808">Transferase</keyword>
<gene>
    <name evidence="4" type="ORF">NC99_46020</name>
</gene>
<dbReference type="InterPro" id="IPR043502">
    <property type="entry name" value="DNA/RNA_pol_sf"/>
</dbReference>
<dbReference type="InterPro" id="IPR050356">
    <property type="entry name" value="SulA_CellDiv_inhibitor"/>
</dbReference>
<keyword evidence="5" id="KW-1185">Reference proteome</keyword>
<dbReference type="InterPro" id="IPR043128">
    <property type="entry name" value="Rev_trsase/Diguanyl_cyclase"/>
</dbReference>
<feature type="domain" description="UmuC" evidence="3">
    <location>
        <begin position="8"/>
        <end position="151"/>
    </location>
</feature>
<dbReference type="EMBL" id="LGIA01000222">
    <property type="protein sequence ID" value="KOH42594.1"/>
    <property type="molecule type" value="Genomic_DNA"/>
</dbReference>
<proteinExistence type="inferred from homology"/>
<organism evidence="4 5">
    <name type="scientific">Sunxiuqinia dokdonensis</name>
    <dbReference type="NCBI Taxonomy" id="1409788"/>
    <lineage>
        <taxon>Bacteria</taxon>
        <taxon>Pseudomonadati</taxon>
        <taxon>Bacteroidota</taxon>
        <taxon>Bacteroidia</taxon>
        <taxon>Marinilabiliales</taxon>
        <taxon>Prolixibacteraceae</taxon>
        <taxon>Sunxiuqinia</taxon>
    </lineage>
</organism>
<protein>
    <submittedName>
        <fullName evidence="4">Nucleotidyltransferase</fullName>
    </submittedName>
</protein>
<dbReference type="GO" id="GO:0006281">
    <property type="term" value="P:DNA repair"/>
    <property type="evidence" value="ECO:0007669"/>
    <property type="project" value="InterPro"/>
</dbReference>
<dbReference type="RefSeq" id="WP_053188872.1">
    <property type="nucleotide sequence ID" value="NZ_LGIA01000222.1"/>
</dbReference>
<dbReference type="Pfam" id="PF00817">
    <property type="entry name" value="IMS"/>
    <property type="match status" value="1"/>
</dbReference>
<dbReference type="SUPFAM" id="SSF56672">
    <property type="entry name" value="DNA/RNA polymerases"/>
    <property type="match status" value="1"/>
</dbReference>
<dbReference type="Gene3D" id="3.40.1170.60">
    <property type="match status" value="1"/>
</dbReference>
<dbReference type="Proteomes" id="UP000036958">
    <property type="component" value="Unassembled WGS sequence"/>
</dbReference>
<dbReference type="Gene3D" id="3.30.70.270">
    <property type="match status" value="1"/>
</dbReference>
<keyword evidence="2" id="KW-0227">DNA damage</keyword>
<evidence type="ECO:0000259" key="3">
    <source>
        <dbReference type="Pfam" id="PF00817"/>
    </source>
</evidence>
<comment type="caution">
    <text evidence="4">The sequence shown here is derived from an EMBL/GenBank/DDBJ whole genome shotgun (WGS) entry which is preliminary data.</text>
</comment>
<dbReference type="PANTHER" id="PTHR35369:SF2">
    <property type="entry name" value="BLR3025 PROTEIN"/>
    <property type="match status" value="1"/>
</dbReference>
<dbReference type="PANTHER" id="PTHR35369">
    <property type="entry name" value="BLR3025 PROTEIN-RELATED"/>
    <property type="match status" value="1"/>
</dbReference>
<dbReference type="STRING" id="1409788.NC99_46020"/>
<accession>A0A0L8V2G2</accession>
<dbReference type="InterPro" id="IPR001126">
    <property type="entry name" value="UmuC"/>
</dbReference>
<evidence type="ECO:0000313" key="4">
    <source>
        <dbReference type="EMBL" id="KOH42594.1"/>
    </source>
</evidence>
<dbReference type="OrthoDB" id="625722at2"/>
<sequence>MPKRYLSIWFPHFATDRLVRLHPELRDKPFLLYAPERGRMVVRASSRTLSREGIKPGMVVADVRAILPSVEVFPNDPAAQGKLLKDLAEWCLRYTPVVATDPPDGLILDLSGCAHLWGGELFYLESITSRLSKGGYDVRAAIADTIGSAWAMARYGSSSPIVEPGRQAEALQSLPPVALRLDAVILQRLEKLGFRQIGQLIGIPRTNLRRRFGDVLLSRLGQALGTEPEVLQAVQPAPVFQERLPCLEPICTAGGIEIAIKRLLDMLCERFFREGKGMRTGTLKGYRIDGETVQISIGTNRASRNAAHLFKLFELKISDIEPALGIELFVLEATLVEEVSEAQEALWGMGNSDQASIAELLDNIAGKVGEKAIHRYLPQEHHWPEHSIKAVASLEEQPETAWRTDRPRPLHLLPRPEPIEVMVPLPDYPPLHFRYRGEIIRIARADGPERIEQEWWLQTGPPRDYYQVEDESGARYWLFRLGLYGGGKTQWFLHGYFA</sequence>
<name>A0A0L8V2G2_9BACT</name>
<comment type="similarity">
    <text evidence="1">Belongs to the DNA polymerase type-Y family.</text>
</comment>
<dbReference type="CDD" id="cd03468">
    <property type="entry name" value="PolY_like"/>
    <property type="match status" value="1"/>
</dbReference>
<dbReference type="AlphaFoldDB" id="A0A0L8V2G2"/>
<evidence type="ECO:0000256" key="2">
    <source>
        <dbReference type="ARBA" id="ARBA00022763"/>
    </source>
</evidence>
<dbReference type="GO" id="GO:0016740">
    <property type="term" value="F:transferase activity"/>
    <property type="evidence" value="ECO:0007669"/>
    <property type="project" value="UniProtKB-KW"/>
</dbReference>
<dbReference type="PATRIC" id="fig|1409788.3.peg.4709"/>
<evidence type="ECO:0000313" key="5">
    <source>
        <dbReference type="Proteomes" id="UP000036958"/>
    </source>
</evidence>
<reference evidence="5" key="1">
    <citation type="submission" date="2015-07" db="EMBL/GenBank/DDBJ databases">
        <title>Genome sequencing of Sunxiuqinia dokdonensis strain SK.</title>
        <authorList>
            <person name="Ahn S."/>
            <person name="Kim B.-C."/>
        </authorList>
    </citation>
    <scope>NUCLEOTIDE SEQUENCE [LARGE SCALE GENOMIC DNA]</scope>
    <source>
        <strain evidence="5">SK</strain>
    </source>
</reference>